<reference evidence="1" key="1">
    <citation type="journal article" date="2012" name="Proc. Natl. Acad. Sci. U.S.A.">
        <title>Antigenic diversity is generated by distinct evolutionary mechanisms in African trypanosome species.</title>
        <authorList>
            <person name="Jackson A.P."/>
            <person name="Berry A."/>
            <person name="Aslett M."/>
            <person name="Allison H.C."/>
            <person name="Burton P."/>
            <person name="Vavrova-Anderson J."/>
            <person name="Brown R."/>
            <person name="Browne H."/>
            <person name="Corton N."/>
            <person name="Hauser H."/>
            <person name="Gamble J."/>
            <person name="Gilderthorp R."/>
            <person name="Marcello L."/>
            <person name="McQuillan J."/>
            <person name="Otto T.D."/>
            <person name="Quail M.A."/>
            <person name="Sanders M.J."/>
            <person name="van Tonder A."/>
            <person name="Ginger M.L."/>
            <person name="Field M.C."/>
            <person name="Barry J.D."/>
            <person name="Hertz-Fowler C."/>
            <person name="Berriman M."/>
        </authorList>
    </citation>
    <scope>NUCLEOTIDE SEQUENCE</scope>
    <source>
        <strain evidence="1">IL3000</strain>
    </source>
</reference>
<evidence type="ECO:0000313" key="1">
    <source>
        <dbReference type="EMBL" id="CCC90157.1"/>
    </source>
</evidence>
<proteinExistence type="predicted"/>
<sequence length="102" mass="11338">MHTNILSAIMSVPFTLYSNRNTANAHKQIQQLSSHVRLSPITGLSNSSCFIPPSSSFCIGCYHRLHLPPHAQNKWQSVGLSIKVNRGVAKKNRNENNLTKAK</sequence>
<accession>G0ULA2</accession>
<dbReference type="AlphaFoldDB" id="G0ULA2"/>
<gene>
    <name evidence="1" type="ORF">TCIL3000_4_2480</name>
</gene>
<dbReference type="EMBL" id="HE575317">
    <property type="protein sequence ID" value="CCC90157.1"/>
    <property type="molecule type" value="Genomic_DNA"/>
</dbReference>
<protein>
    <submittedName>
        <fullName evidence="1">Uncharacterized protein</fullName>
    </submittedName>
</protein>
<organism evidence="1">
    <name type="scientific">Trypanosoma congolense (strain IL3000)</name>
    <dbReference type="NCBI Taxonomy" id="1068625"/>
    <lineage>
        <taxon>Eukaryota</taxon>
        <taxon>Discoba</taxon>
        <taxon>Euglenozoa</taxon>
        <taxon>Kinetoplastea</taxon>
        <taxon>Metakinetoplastina</taxon>
        <taxon>Trypanosomatida</taxon>
        <taxon>Trypanosomatidae</taxon>
        <taxon>Trypanosoma</taxon>
        <taxon>Nannomonas</taxon>
    </lineage>
</organism>
<name>G0ULA2_TRYCI</name>